<organism evidence="14 15">
    <name type="scientific">Falsiruegeria litorea R37</name>
    <dbReference type="NCBI Taxonomy" id="1200284"/>
    <lineage>
        <taxon>Bacteria</taxon>
        <taxon>Pseudomonadati</taxon>
        <taxon>Pseudomonadota</taxon>
        <taxon>Alphaproteobacteria</taxon>
        <taxon>Rhodobacterales</taxon>
        <taxon>Roseobacteraceae</taxon>
        <taxon>Falsiruegeria</taxon>
    </lineage>
</organism>
<evidence type="ECO:0000256" key="9">
    <source>
        <dbReference type="ARBA" id="ARBA00051915"/>
    </source>
</evidence>
<feature type="domain" description="AMP-binding enzyme C-terminal" evidence="13">
    <location>
        <begin position="454"/>
        <end position="528"/>
    </location>
</feature>
<dbReference type="InterPro" id="IPR025110">
    <property type="entry name" value="AMP-bd_C"/>
</dbReference>
<dbReference type="NCBIfam" id="NF004837">
    <property type="entry name" value="PRK06187.1"/>
    <property type="match status" value="1"/>
</dbReference>
<keyword evidence="8" id="KW-0443">Lipid metabolism</keyword>
<dbReference type="InterPro" id="IPR045851">
    <property type="entry name" value="AMP-bd_C_sf"/>
</dbReference>
<comment type="catalytic activity">
    <reaction evidence="9">
        <text>3-(methylsulfanyl)propanoate + ATP + CoA = 3-(methylsulfanyl)propanoyl-CoA + AMP + diphosphate</text>
        <dbReference type="Rhea" id="RHEA:43052"/>
        <dbReference type="ChEBI" id="CHEBI:30616"/>
        <dbReference type="ChEBI" id="CHEBI:33019"/>
        <dbReference type="ChEBI" id="CHEBI:49016"/>
        <dbReference type="ChEBI" id="CHEBI:57287"/>
        <dbReference type="ChEBI" id="CHEBI:82815"/>
        <dbReference type="ChEBI" id="CHEBI:456215"/>
        <dbReference type="EC" id="6.2.1.44"/>
    </reaction>
    <physiologicalReaction direction="left-to-right" evidence="9">
        <dbReference type="Rhea" id="RHEA:43053"/>
    </physiologicalReaction>
</comment>
<evidence type="ECO:0000256" key="11">
    <source>
        <dbReference type="ARBA" id="ARBA00067668"/>
    </source>
</evidence>
<dbReference type="GO" id="GO:0016874">
    <property type="term" value="F:ligase activity"/>
    <property type="evidence" value="ECO:0007669"/>
    <property type="project" value="UniProtKB-KW"/>
</dbReference>
<gene>
    <name evidence="14" type="ORF">TRL7639_00907</name>
</gene>
<dbReference type="Proteomes" id="UP000193077">
    <property type="component" value="Unassembled WGS sequence"/>
</dbReference>
<feature type="domain" description="AMP-dependent synthetase/ligase" evidence="12">
    <location>
        <begin position="21"/>
        <end position="404"/>
    </location>
</feature>
<protein>
    <recommendedName>
        <fullName evidence="11">3-methylmercaptopropionyl-CoA ligase</fullName>
        <ecNumber evidence="10">6.2.1.44</ecNumber>
    </recommendedName>
</protein>
<dbReference type="FunFam" id="3.30.300.30:FF:000008">
    <property type="entry name" value="2,3-dihydroxybenzoate-AMP ligase"/>
    <property type="match status" value="1"/>
</dbReference>
<dbReference type="Gene3D" id="3.30.300.30">
    <property type="match status" value="1"/>
</dbReference>
<evidence type="ECO:0000256" key="4">
    <source>
        <dbReference type="ARBA" id="ARBA00022598"/>
    </source>
</evidence>
<dbReference type="CDD" id="cd12119">
    <property type="entry name" value="ttLC_FACS_AlkK_like"/>
    <property type="match status" value="1"/>
</dbReference>
<evidence type="ECO:0000256" key="3">
    <source>
        <dbReference type="ARBA" id="ARBA00011738"/>
    </source>
</evidence>
<dbReference type="Pfam" id="PF13193">
    <property type="entry name" value="AMP-binding_C"/>
    <property type="match status" value="1"/>
</dbReference>
<comment type="subunit">
    <text evidence="3">Homodimer.</text>
</comment>
<dbReference type="OrthoDB" id="9803968at2"/>
<evidence type="ECO:0000256" key="8">
    <source>
        <dbReference type="ARBA" id="ARBA00023098"/>
    </source>
</evidence>
<dbReference type="Gene3D" id="3.40.50.12780">
    <property type="entry name" value="N-terminal domain of ligase-like"/>
    <property type="match status" value="1"/>
</dbReference>
<dbReference type="GO" id="GO:0046872">
    <property type="term" value="F:metal ion binding"/>
    <property type="evidence" value="ECO:0007669"/>
    <property type="project" value="UniProtKB-KW"/>
</dbReference>
<dbReference type="RefSeq" id="WP_085794577.1">
    <property type="nucleotide sequence ID" value="NZ_FWFO01000001.1"/>
</dbReference>
<dbReference type="AlphaFoldDB" id="A0A1Y5RVZ2"/>
<evidence type="ECO:0000256" key="10">
    <source>
        <dbReference type="ARBA" id="ARBA00066616"/>
    </source>
</evidence>
<dbReference type="GO" id="GO:0006631">
    <property type="term" value="P:fatty acid metabolic process"/>
    <property type="evidence" value="ECO:0007669"/>
    <property type="project" value="UniProtKB-KW"/>
</dbReference>
<accession>A0A1Y5RVZ2</accession>
<comment type="similarity">
    <text evidence="2">Belongs to the ATP-dependent AMP-binding enzyme family.</text>
</comment>
<proteinExistence type="inferred from homology"/>
<evidence type="ECO:0000313" key="15">
    <source>
        <dbReference type="Proteomes" id="UP000193077"/>
    </source>
</evidence>
<dbReference type="PANTHER" id="PTHR43859:SF4">
    <property type="entry name" value="BUTANOATE--COA LIGASE AAE1-RELATED"/>
    <property type="match status" value="1"/>
</dbReference>
<dbReference type="InterPro" id="IPR000873">
    <property type="entry name" value="AMP-dep_synth/lig_dom"/>
</dbReference>
<keyword evidence="15" id="KW-1185">Reference proteome</keyword>
<sequence length="547" mass="60158">MAKQTIPGQIMTMPLTVTSIFRHAMRAHPEAEIVWRNSDMSVDRHSFADMGRRTQQLAHALTELGVGAGDRVATLAWNNAQHLELYYALACIGAICHTINPRLHPDQIAFIVNDAEDTHLFFDTTFAPLIDAVSSRCPTVQGWYSLTGPDRIPEMKTEVSDYESLIAGKPDVFDWPEIDENAAMALCYTSGTTGNPKGVLYSHRGTVLHAMGVSGGDWLALSSRDATLPVVPMFHACAWGIPYAALMNGTKLVLPGPGMDPAPLQELMDGEEVTMISGVPTVWLGLYEYLDQRGEKLKTVKRAMMGGSAAPLSLIEKIEKDHGTEVVHGWGMTELSPVGSLAVLKRGEDKLPIDERLQIKTKQGRALYGVEMRIVNDEGERLPHDGQASGMLQVRGHWVASSYWGGAGADAFTEDGWFSTGDVAAIDEKGYLRLTDRTKDVIKSGGEWISSIDLENIAMSHADVLEAACIAAKHRKWDERPLIVAVKREGSDVTREDVLALYDGQIAKWWTPDDVVFQAELPHTATGKVSKLHLREQYADYKLPTDN</sequence>
<keyword evidence="5" id="KW-0479">Metal-binding</keyword>
<evidence type="ECO:0000256" key="5">
    <source>
        <dbReference type="ARBA" id="ARBA00022723"/>
    </source>
</evidence>
<evidence type="ECO:0000259" key="13">
    <source>
        <dbReference type="Pfam" id="PF13193"/>
    </source>
</evidence>
<dbReference type="SUPFAM" id="SSF56801">
    <property type="entry name" value="Acetyl-CoA synthetase-like"/>
    <property type="match status" value="1"/>
</dbReference>
<keyword evidence="6" id="KW-0276">Fatty acid metabolism</keyword>
<keyword evidence="7" id="KW-0460">Magnesium</keyword>
<evidence type="ECO:0000259" key="12">
    <source>
        <dbReference type="Pfam" id="PF00501"/>
    </source>
</evidence>
<evidence type="ECO:0000313" key="14">
    <source>
        <dbReference type="EMBL" id="SLN25741.1"/>
    </source>
</evidence>
<comment type="cofactor">
    <cofactor evidence="1">
        <name>Mg(2+)</name>
        <dbReference type="ChEBI" id="CHEBI:18420"/>
    </cofactor>
</comment>
<name>A0A1Y5RVZ2_9RHOB</name>
<evidence type="ECO:0000256" key="6">
    <source>
        <dbReference type="ARBA" id="ARBA00022832"/>
    </source>
</evidence>
<keyword evidence="4 14" id="KW-0436">Ligase</keyword>
<dbReference type="InterPro" id="IPR020845">
    <property type="entry name" value="AMP-binding_CS"/>
</dbReference>
<evidence type="ECO:0000256" key="2">
    <source>
        <dbReference type="ARBA" id="ARBA00006432"/>
    </source>
</evidence>
<dbReference type="EC" id="6.2.1.44" evidence="10"/>
<reference evidence="14 15" key="1">
    <citation type="submission" date="2017-03" db="EMBL/GenBank/DDBJ databases">
        <authorList>
            <person name="Afonso C.L."/>
            <person name="Miller P.J."/>
            <person name="Scott M.A."/>
            <person name="Spackman E."/>
            <person name="Goraichik I."/>
            <person name="Dimitrov K.M."/>
            <person name="Suarez D.L."/>
            <person name="Swayne D.E."/>
        </authorList>
    </citation>
    <scope>NUCLEOTIDE SEQUENCE [LARGE SCALE GENOMIC DNA]</scope>
    <source>
        <strain evidence="14 15">CECT 7639</strain>
    </source>
</reference>
<dbReference type="PANTHER" id="PTHR43859">
    <property type="entry name" value="ACYL-ACTIVATING ENZYME"/>
    <property type="match status" value="1"/>
</dbReference>
<evidence type="ECO:0000256" key="7">
    <source>
        <dbReference type="ARBA" id="ARBA00022842"/>
    </source>
</evidence>
<dbReference type="EMBL" id="FWFO01000001">
    <property type="protein sequence ID" value="SLN25741.1"/>
    <property type="molecule type" value="Genomic_DNA"/>
</dbReference>
<evidence type="ECO:0000256" key="1">
    <source>
        <dbReference type="ARBA" id="ARBA00001946"/>
    </source>
</evidence>
<dbReference type="PROSITE" id="PS00455">
    <property type="entry name" value="AMP_BINDING"/>
    <property type="match status" value="1"/>
</dbReference>
<dbReference type="InterPro" id="IPR042099">
    <property type="entry name" value="ANL_N_sf"/>
</dbReference>
<dbReference type="Pfam" id="PF00501">
    <property type="entry name" value="AMP-binding"/>
    <property type="match status" value="1"/>
</dbReference>